<protein>
    <submittedName>
        <fullName evidence="1">Uncharacterized protein</fullName>
    </submittedName>
</protein>
<organism evidence="1 2">
    <name type="scientific">Ensete ventricosum</name>
    <name type="common">Abyssinian banana</name>
    <name type="synonym">Musa ensete</name>
    <dbReference type="NCBI Taxonomy" id="4639"/>
    <lineage>
        <taxon>Eukaryota</taxon>
        <taxon>Viridiplantae</taxon>
        <taxon>Streptophyta</taxon>
        <taxon>Embryophyta</taxon>
        <taxon>Tracheophyta</taxon>
        <taxon>Spermatophyta</taxon>
        <taxon>Magnoliopsida</taxon>
        <taxon>Liliopsida</taxon>
        <taxon>Zingiberales</taxon>
        <taxon>Musaceae</taxon>
        <taxon>Ensete</taxon>
    </lineage>
</organism>
<reference evidence="1 2" key="1">
    <citation type="journal article" date="2014" name="Agronomy (Basel)">
        <title>A Draft Genome Sequence for Ensete ventricosum, the Drought-Tolerant Tree Against Hunger.</title>
        <authorList>
            <person name="Harrison J."/>
            <person name="Moore K.A."/>
            <person name="Paszkiewicz K."/>
            <person name="Jones T."/>
            <person name="Grant M."/>
            <person name="Ambacheew D."/>
            <person name="Muzemil S."/>
            <person name="Studholme D.J."/>
        </authorList>
    </citation>
    <scope>NUCLEOTIDE SEQUENCE [LARGE SCALE GENOMIC DNA]</scope>
</reference>
<dbReference type="EMBL" id="AMZH03005581">
    <property type="protein sequence ID" value="RRT66045.1"/>
    <property type="molecule type" value="Genomic_DNA"/>
</dbReference>
<gene>
    <name evidence="1" type="ORF">B296_00023455</name>
</gene>
<proteinExistence type="predicted"/>
<evidence type="ECO:0000313" key="2">
    <source>
        <dbReference type="Proteomes" id="UP000287651"/>
    </source>
</evidence>
<dbReference type="Proteomes" id="UP000287651">
    <property type="component" value="Unassembled WGS sequence"/>
</dbReference>
<dbReference type="AlphaFoldDB" id="A0A426ZQ46"/>
<sequence length="77" mass="8746">MITKHKFPISGSSIHARLSKVIGGQQSKVGSSITPFTISSKGSYYTTNTRVQKDMNKEIDTHWKHMRNNKSCMHHTK</sequence>
<comment type="caution">
    <text evidence="1">The sequence shown here is derived from an EMBL/GenBank/DDBJ whole genome shotgun (WGS) entry which is preliminary data.</text>
</comment>
<evidence type="ECO:0000313" key="1">
    <source>
        <dbReference type="EMBL" id="RRT66045.1"/>
    </source>
</evidence>
<name>A0A426ZQ46_ENSVE</name>
<accession>A0A426ZQ46</accession>